<evidence type="ECO:0000313" key="1">
    <source>
        <dbReference type="EMBL" id="QYX74513.1"/>
    </source>
</evidence>
<proteinExistence type="predicted"/>
<accession>A0ABX8XGQ7</accession>
<organism evidence="1 2">
    <name type="scientific">Shewanella putrefaciens</name>
    <name type="common">Pseudomonas putrefaciens</name>
    <dbReference type="NCBI Taxonomy" id="24"/>
    <lineage>
        <taxon>Bacteria</taxon>
        <taxon>Pseudomonadati</taxon>
        <taxon>Pseudomonadota</taxon>
        <taxon>Gammaproteobacteria</taxon>
        <taxon>Alteromonadales</taxon>
        <taxon>Shewanellaceae</taxon>
        <taxon>Shewanella</taxon>
    </lineage>
</organism>
<dbReference type="RefSeq" id="WP_014610656.1">
    <property type="nucleotide sequence ID" value="NZ_BMPK01000003.1"/>
</dbReference>
<gene>
    <name evidence="1" type="ORF">K3G22_09025</name>
</gene>
<dbReference type="PIRSF" id="PIRSF029505">
    <property type="entry name" value="UCP029505"/>
    <property type="match status" value="1"/>
</dbReference>
<sequence length="155" mass="17620">MAFNRALFWQKNKYKLNGLILVLPFLFLYQSLTPNFPPAWQAQELGEFKIAPMPLNMKAPYQHHDEYVKDFMLIFEKGETGLIRQGYANIGPEALPISQLQQGENGVLHGSKYGQHVHAIAGAKLSSSDSLWISIQTWQGEWLVAKWPIPEALLI</sequence>
<reference evidence="1 2" key="1">
    <citation type="submission" date="2021-08" db="EMBL/GenBank/DDBJ databases">
        <title>Shewanella putrefaciens YZ-J, complete genome.</title>
        <authorList>
            <person name="Yi Z."/>
        </authorList>
    </citation>
    <scope>NUCLEOTIDE SEQUENCE [LARGE SCALE GENOMIC DNA]</scope>
    <source>
        <strain evidence="1 2">YZ-J</strain>
    </source>
</reference>
<keyword evidence="2" id="KW-1185">Reference proteome</keyword>
<dbReference type="InterPro" id="IPR016922">
    <property type="entry name" value="UCP029505"/>
</dbReference>
<evidence type="ECO:0000313" key="2">
    <source>
        <dbReference type="Proteomes" id="UP000827084"/>
    </source>
</evidence>
<dbReference type="GeneID" id="67443399"/>
<dbReference type="EMBL" id="CP080635">
    <property type="protein sequence ID" value="QYX74513.1"/>
    <property type="molecule type" value="Genomic_DNA"/>
</dbReference>
<protein>
    <submittedName>
        <fullName evidence="1">Uncharacterized protein</fullName>
    </submittedName>
</protein>
<dbReference type="Proteomes" id="UP000827084">
    <property type="component" value="Chromosome"/>
</dbReference>
<name>A0ABX8XGQ7_SHEPU</name>